<protein>
    <submittedName>
        <fullName evidence="3">Uncharacterized protein</fullName>
    </submittedName>
</protein>
<dbReference type="GeneTree" id="ENSGT00400000024940"/>
<dbReference type="RefSeq" id="XP_026875359.2">
    <property type="nucleotide sequence ID" value="XM_027019558.2"/>
</dbReference>
<dbReference type="Proteomes" id="UP000314983">
    <property type="component" value="Chromosome 4"/>
</dbReference>
<reference evidence="3" key="4">
    <citation type="submission" date="2025-08" db="UniProtKB">
        <authorList>
            <consortium name="Ensembl"/>
        </authorList>
    </citation>
    <scope>IDENTIFICATION</scope>
</reference>
<dbReference type="OMA" id="QKFLDWS"/>
<reference evidence="3" key="5">
    <citation type="submission" date="2025-09" db="UniProtKB">
        <authorList>
            <consortium name="Ensembl"/>
        </authorList>
    </citation>
    <scope>IDENTIFICATION</scope>
</reference>
<evidence type="ECO:0000313" key="4">
    <source>
        <dbReference type="Proteomes" id="UP000314983"/>
    </source>
</evidence>
<feature type="region of interest" description="Disordered" evidence="2">
    <location>
        <begin position="715"/>
        <end position="752"/>
    </location>
</feature>
<dbReference type="KEGG" id="eee:113583291"/>
<dbReference type="InterPro" id="IPR022894">
    <property type="entry name" value="Oligoribonuclease"/>
</dbReference>
<accession>A0A4W4EIB4</accession>
<keyword evidence="4" id="KW-1185">Reference proteome</keyword>
<proteinExistence type="predicted"/>
<dbReference type="STRING" id="8005.ENSEEEP00000011531"/>
<keyword evidence="1" id="KW-0378">Hydrolase</keyword>
<reference evidence="3" key="3">
    <citation type="submission" date="2020-05" db="EMBL/GenBank/DDBJ databases">
        <title>Electrophorus electricus (electric eel) genome, fEleEle1, primary haplotype.</title>
        <authorList>
            <person name="Myers G."/>
            <person name="Meyer A."/>
            <person name="Fedrigo O."/>
            <person name="Formenti G."/>
            <person name="Rhie A."/>
            <person name="Tracey A."/>
            <person name="Sims Y."/>
            <person name="Jarvis E.D."/>
        </authorList>
    </citation>
    <scope>NUCLEOTIDE SEQUENCE [LARGE SCALE GENOMIC DNA]</scope>
</reference>
<dbReference type="CTD" id="79581"/>
<dbReference type="GO" id="GO:0000175">
    <property type="term" value="F:3'-5'-RNA exonuclease activity"/>
    <property type="evidence" value="ECO:0007669"/>
    <property type="project" value="InterPro"/>
</dbReference>
<evidence type="ECO:0000256" key="1">
    <source>
        <dbReference type="ARBA" id="ARBA00022722"/>
    </source>
</evidence>
<dbReference type="AlphaFoldDB" id="A0A4W4EIB4"/>
<organism evidence="3 4">
    <name type="scientific">Electrophorus electricus</name>
    <name type="common">Electric eel</name>
    <name type="synonym">Gymnotus electricus</name>
    <dbReference type="NCBI Taxonomy" id="8005"/>
    <lineage>
        <taxon>Eukaryota</taxon>
        <taxon>Metazoa</taxon>
        <taxon>Chordata</taxon>
        <taxon>Craniata</taxon>
        <taxon>Vertebrata</taxon>
        <taxon>Euteleostomi</taxon>
        <taxon>Actinopterygii</taxon>
        <taxon>Neopterygii</taxon>
        <taxon>Teleostei</taxon>
        <taxon>Ostariophysi</taxon>
        <taxon>Gymnotiformes</taxon>
        <taxon>Gymnotoidei</taxon>
        <taxon>Gymnotidae</taxon>
        <taxon>Electrophorus</taxon>
    </lineage>
</organism>
<reference evidence="4" key="1">
    <citation type="journal article" date="2014" name="Science">
        <title>Nonhuman genetics. Genomic basis for the convergent evolution of electric organs.</title>
        <authorList>
            <person name="Gallant J.R."/>
            <person name="Traeger L.L."/>
            <person name="Volkening J.D."/>
            <person name="Moffett H."/>
            <person name="Chen P.H."/>
            <person name="Novina C.D."/>
            <person name="Phillips G.N.Jr."/>
            <person name="Anand R."/>
            <person name="Wells G.B."/>
            <person name="Pinch M."/>
            <person name="Guth R."/>
            <person name="Unguez G.A."/>
            <person name="Albert J.S."/>
            <person name="Zakon H.H."/>
            <person name="Samanta M.P."/>
            <person name="Sussman M.R."/>
        </authorList>
    </citation>
    <scope>NUCLEOTIDE SEQUENCE [LARGE SCALE GENOMIC DNA]</scope>
</reference>
<dbReference type="GeneID" id="113583291"/>
<dbReference type="PANTHER" id="PTHR11046:SF15">
    <property type="entry name" value="RIBOFLAVIN TRANSPORTER 1 ISOFORM X1"/>
    <property type="match status" value="1"/>
</dbReference>
<name>A0A4W4EIB4_ELEEL</name>
<evidence type="ECO:0000313" key="3">
    <source>
        <dbReference type="Ensembl" id="ENSEEEP00000011531.2"/>
    </source>
</evidence>
<keyword evidence="1" id="KW-0540">Nuclease</keyword>
<feature type="compositionally biased region" description="Basic and acidic residues" evidence="2">
    <location>
        <begin position="715"/>
        <end position="732"/>
    </location>
</feature>
<reference evidence="4" key="2">
    <citation type="journal article" date="2017" name="Sci. Adv.">
        <title>A tail of two voltages: Proteomic comparison of the three electric organs of the electric eel.</title>
        <authorList>
            <person name="Traeger L.L."/>
            <person name="Sabat G."/>
            <person name="Barrett-Wilt G.A."/>
            <person name="Wells G.B."/>
            <person name="Sussman M.R."/>
        </authorList>
    </citation>
    <scope>NUCLEOTIDE SEQUENCE [LARGE SCALE GENOMIC DNA]</scope>
</reference>
<sequence length="951" mass="108233">MEDLQDSSFTGPSAISIAAELKDTFYFKLVDDFFGPQTGDLLDLDEKPCTNQLLVQVGLMREENDLSWVNVVKWLQKIFPMFQSADFHCLIERNTETAMSLTGDARQSFLESDINFEFVGPICDSIGIGRTDLLEMSDFSDRAKLTDVTNGLMLELTNFIAREKIDPIVLVSWLRNFDPTFCSDGKIQKANKLLQTSLQRFRIQYRNNQRSRNRKSGLFDEFLQSQFDLTPDLEDSEFRRVAVIKRHLKKKRLKLVQKKSNFQTAKIKQENQLFDISDTQAEHNLSPGSQKHKGKLLSDSVFDSYQTITVKQEHDIQSIRSVQTEVLDPEGNPRTDTGDCLTLLDISVLSLQKLMDMYGDKNEGAKVVSMDLLKNQFSVMLKEDSKMNSLNEIVMSHASNEDNPQPAVPPLHFLHCNTHFLLDFVDAVEKQVMSFEREIVTTTGDKLGRDNNPRFQSFLNFDESAVTRYIHMVCEILCSKGETNNSYRRHWLAFCIERNNPSTLPINQSNRFINYFEAAAALVHHYRDVALFVSDLQLLTDDSNIILDSVSNDASDEAIQTLVCVVAIVYCKVLGPFWQLLKSDAQYVLFSKYIFCLYDKLLQWSEDASVLLEPESGANVFLQIPVQERNFPGVFMFCHANSSNQYGTLMKACLQRMMKVLAAVVEENLKDFLPGGRYCKEPSLELAEQLASCTFSQLMGEYPFGHAYPYSKNRPDKTHVHADDSISEELDRPPTPPPLKNTTSLGVPAGTTLRRNASKPYVMFERANLRPLERMKKKRLKLMDKRQRSQRQDQLYRKMVLAAVAKNGGPCKSIQDVDRLLARMKGTSNSQTREVLRCELNYQKFIVGSRDTQLNHIGFSLSDMINKLKDVLPCEKMTSLITKPTENIVIHVESNVDQCSTTAPSAPKPQENSMSQPNEDFSRGVDVGSRGRAVVFQSHRENIFDELSPIS</sequence>
<feature type="compositionally biased region" description="Polar residues" evidence="2">
    <location>
        <begin position="899"/>
        <end position="919"/>
    </location>
</feature>
<dbReference type="PANTHER" id="PTHR11046">
    <property type="entry name" value="OLIGORIBONUCLEASE, MITOCHONDRIAL"/>
    <property type="match status" value="1"/>
</dbReference>
<dbReference type="Ensembl" id="ENSEEET00000011666.2">
    <property type="protein sequence ID" value="ENSEEEP00000011531.2"/>
    <property type="gene ID" value="ENSEEEG00000005812.2"/>
</dbReference>
<feature type="region of interest" description="Disordered" evidence="2">
    <location>
        <begin position="899"/>
        <end position="925"/>
    </location>
</feature>
<gene>
    <name evidence="3" type="primary">slc52a2</name>
</gene>
<evidence type="ECO:0000256" key="2">
    <source>
        <dbReference type="SAM" id="MobiDB-lite"/>
    </source>
</evidence>